<evidence type="ECO:0000256" key="1">
    <source>
        <dbReference type="SAM" id="MobiDB-lite"/>
    </source>
</evidence>
<feature type="region of interest" description="Disordered" evidence="1">
    <location>
        <begin position="1"/>
        <end position="63"/>
    </location>
</feature>
<name>A0A375J7R6_9BURK</name>
<gene>
    <name evidence="2" type="ORF">CBM2634_B190032</name>
</gene>
<feature type="compositionally biased region" description="Basic and acidic residues" evidence="1">
    <location>
        <begin position="21"/>
        <end position="32"/>
    </location>
</feature>
<dbReference type="AlphaFoldDB" id="A0A375J7R6"/>
<sequence length="63" mass="6842">MSSEGLGKEAMGWFAGKRKGRAEDSADSDRFCRSGVTKRRRQHAHAPHGASEALLSAQLKPDC</sequence>
<dbReference type="EMBL" id="OVTA01000042">
    <property type="protein sequence ID" value="SPS01198.1"/>
    <property type="molecule type" value="Genomic_DNA"/>
</dbReference>
<reference evidence="2 3" key="1">
    <citation type="submission" date="2018-01" db="EMBL/GenBank/DDBJ databases">
        <authorList>
            <person name="Gaut B.S."/>
            <person name="Morton B.R."/>
            <person name="Clegg M.T."/>
            <person name="Duvall M.R."/>
        </authorList>
    </citation>
    <scope>NUCLEOTIDE SEQUENCE [LARGE SCALE GENOMIC DNA]</scope>
    <source>
        <strain evidence="2">Cupriavidus taiwanensis cmp 52</strain>
    </source>
</reference>
<evidence type="ECO:0000313" key="2">
    <source>
        <dbReference type="EMBL" id="SPS01198.1"/>
    </source>
</evidence>
<proteinExistence type="predicted"/>
<accession>A0A375J7R6</accession>
<dbReference type="Proteomes" id="UP000256805">
    <property type="component" value="Unassembled WGS sequence"/>
</dbReference>
<evidence type="ECO:0000313" key="3">
    <source>
        <dbReference type="Proteomes" id="UP000256805"/>
    </source>
</evidence>
<feature type="compositionally biased region" description="Basic residues" evidence="1">
    <location>
        <begin position="36"/>
        <end position="46"/>
    </location>
</feature>
<organism evidence="2 3">
    <name type="scientific">Cupriavidus taiwanensis</name>
    <dbReference type="NCBI Taxonomy" id="164546"/>
    <lineage>
        <taxon>Bacteria</taxon>
        <taxon>Pseudomonadati</taxon>
        <taxon>Pseudomonadota</taxon>
        <taxon>Betaproteobacteria</taxon>
        <taxon>Burkholderiales</taxon>
        <taxon>Burkholderiaceae</taxon>
        <taxon>Cupriavidus</taxon>
    </lineage>
</organism>
<protein>
    <submittedName>
        <fullName evidence="2">Uncharacterized protein</fullName>
    </submittedName>
</protein>